<dbReference type="PROSITE" id="PS50895">
    <property type="entry name" value="SURF1"/>
    <property type="match status" value="1"/>
</dbReference>
<proteinExistence type="inferred from homology"/>
<name>A0A2N7TRI2_9GAMM</name>
<dbReference type="AlphaFoldDB" id="A0A2N7TRI2"/>
<accession>A0A2N7TRI2</accession>
<gene>
    <name evidence="8" type="ORF">C1H66_05810</name>
</gene>
<evidence type="ECO:0000256" key="4">
    <source>
        <dbReference type="ARBA" id="ARBA00022989"/>
    </source>
</evidence>
<reference evidence="8 9" key="1">
    <citation type="submission" date="2018-01" db="EMBL/GenBank/DDBJ databases">
        <title>Halomonas endophytica sp. nov., isolated from storage liquid in the stems of Populus euphratica.</title>
        <authorList>
            <person name="Chen C."/>
        </authorList>
    </citation>
    <scope>NUCLEOTIDE SEQUENCE [LARGE SCALE GENOMIC DNA]</scope>
    <source>
        <strain evidence="8 9">DSM 26881</strain>
    </source>
</reference>
<sequence length="252" mass="28170">MRHSLAREDIQHACAGRRRQRLWWAFWSPLVVLGLMLGAWQWERAAEKRDYLSRLETAPHLMAPRDRPPEGTRVTLSGEYLAEQTLFLDNRTLDGRLGVAVLTPLRGDDGRLWLVQRGFLVTGTTRDTPSVTTPAGPVTLEGDWQPAGDGGPLFGPNREGQRLQQIDLAAWSLDFAHDGWLHLASGPGHLDSWWTPSVMPPSRHLGYAVQWWGLALAALAVMLVGGRRLSRDRDEPAASLHLDSLPSKETRQ</sequence>
<keyword evidence="9" id="KW-1185">Reference proteome</keyword>
<comment type="caution">
    <text evidence="8">The sequence shown here is derived from an EMBL/GenBank/DDBJ whole genome shotgun (WGS) entry which is preliminary data.</text>
</comment>
<dbReference type="Proteomes" id="UP000235346">
    <property type="component" value="Unassembled WGS sequence"/>
</dbReference>
<evidence type="ECO:0000256" key="1">
    <source>
        <dbReference type="ARBA" id="ARBA00004370"/>
    </source>
</evidence>
<feature type="transmembrane region" description="Helical" evidence="6">
    <location>
        <begin position="204"/>
        <end position="224"/>
    </location>
</feature>
<comment type="similarity">
    <text evidence="2 6">Belongs to the SURF1 family.</text>
</comment>
<comment type="subcellular location">
    <subcellularLocation>
        <location evidence="6">Cell membrane</location>
        <topology evidence="6">Multi-pass membrane protein</topology>
    </subcellularLocation>
    <subcellularLocation>
        <location evidence="1">Membrane</location>
    </subcellularLocation>
</comment>
<dbReference type="CDD" id="cd06662">
    <property type="entry name" value="SURF1"/>
    <property type="match status" value="1"/>
</dbReference>
<keyword evidence="4 6" id="KW-1133">Transmembrane helix</keyword>
<evidence type="ECO:0000313" key="9">
    <source>
        <dbReference type="Proteomes" id="UP000235346"/>
    </source>
</evidence>
<dbReference type="OrthoDB" id="9789940at2"/>
<evidence type="ECO:0000256" key="2">
    <source>
        <dbReference type="ARBA" id="ARBA00007165"/>
    </source>
</evidence>
<keyword evidence="6" id="KW-1003">Cell membrane</keyword>
<dbReference type="PANTHER" id="PTHR23427">
    <property type="entry name" value="SURFEIT LOCUS PROTEIN"/>
    <property type="match status" value="1"/>
</dbReference>
<keyword evidence="3 6" id="KW-0812">Transmembrane</keyword>
<evidence type="ECO:0000313" key="8">
    <source>
        <dbReference type="EMBL" id="PMR70791.1"/>
    </source>
</evidence>
<evidence type="ECO:0000256" key="5">
    <source>
        <dbReference type="ARBA" id="ARBA00023136"/>
    </source>
</evidence>
<protein>
    <recommendedName>
        <fullName evidence="6">SURF1-like protein</fullName>
    </recommendedName>
</protein>
<dbReference type="GO" id="GO:0005886">
    <property type="term" value="C:plasma membrane"/>
    <property type="evidence" value="ECO:0007669"/>
    <property type="project" value="UniProtKB-SubCell"/>
</dbReference>
<dbReference type="InterPro" id="IPR002994">
    <property type="entry name" value="Surf1/Shy1"/>
</dbReference>
<dbReference type="EMBL" id="PNRE01000025">
    <property type="protein sequence ID" value="PMR70791.1"/>
    <property type="molecule type" value="Genomic_DNA"/>
</dbReference>
<feature type="region of interest" description="Disordered" evidence="7">
    <location>
        <begin position="126"/>
        <end position="145"/>
    </location>
</feature>
<organism evidence="8 9">
    <name type="scientific">Halomonas heilongjiangensis</name>
    <dbReference type="NCBI Taxonomy" id="1387883"/>
    <lineage>
        <taxon>Bacteria</taxon>
        <taxon>Pseudomonadati</taxon>
        <taxon>Pseudomonadota</taxon>
        <taxon>Gammaproteobacteria</taxon>
        <taxon>Oceanospirillales</taxon>
        <taxon>Halomonadaceae</taxon>
        <taxon>Halomonas</taxon>
    </lineage>
</organism>
<keyword evidence="5 6" id="KW-0472">Membrane</keyword>
<dbReference type="PANTHER" id="PTHR23427:SF2">
    <property type="entry name" value="SURFEIT LOCUS PROTEIN 1"/>
    <property type="match status" value="1"/>
</dbReference>
<dbReference type="Pfam" id="PF02104">
    <property type="entry name" value="SURF1"/>
    <property type="match status" value="1"/>
</dbReference>
<evidence type="ECO:0000256" key="6">
    <source>
        <dbReference type="RuleBase" id="RU363076"/>
    </source>
</evidence>
<dbReference type="InterPro" id="IPR045214">
    <property type="entry name" value="Surf1/Surf4"/>
</dbReference>
<evidence type="ECO:0000256" key="3">
    <source>
        <dbReference type="ARBA" id="ARBA00022692"/>
    </source>
</evidence>
<evidence type="ECO:0000256" key="7">
    <source>
        <dbReference type="SAM" id="MobiDB-lite"/>
    </source>
</evidence>
<feature type="transmembrane region" description="Helical" evidence="6">
    <location>
        <begin position="21"/>
        <end position="42"/>
    </location>
</feature>